<dbReference type="RefSeq" id="XP_066827888.1">
    <property type="nucleotide sequence ID" value="XM_066976927.1"/>
</dbReference>
<dbReference type="InterPro" id="IPR039197">
    <property type="entry name" value="Mrs1/Cce1"/>
</dbReference>
<dbReference type="GeneID" id="92206146"/>
<dbReference type="InterPro" id="IPR012337">
    <property type="entry name" value="RNaseH-like_sf"/>
</dbReference>
<accession>A0ABP0ZHZ1</accession>
<proteinExistence type="predicted"/>
<dbReference type="SUPFAM" id="SSF53098">
    <property type="entry name" value="Ribonuclease H-like"/>
    <property type="match status" value="1"/>
</dbReference>
<reference evidence="2 3" key="1">
    <citation type="submission" date="2024-03" db="EMBL/GenBank/DDBJ databases">
        <authorList>
            <person name="Brejova B."/>
        </authorList>
    </citation>
    <scope>NUCLEOTIDE SEQUENCE [LARGE SCALE GENOMIC DNA]</scope>
    <source>
        <strain evidence="2 3">CBS 14171</strain>
    </source>
</reference>
<dbReference type="InterPro" id="IPR015242">
    <property type="entry name" value="Ydc2_cat"/>
</dbReference>
<dbReference type="Pfam" id="PF09159">
    <property type="entry name" value="Ydc2-catalyt"/>
    <property type="match status" value="1"/>
</dbReference>
<dbReference type="InterPro" id="IPR036397">
    <property type="entry name" value="RNaseH_sf"/>
</dbReference>
<organism evidence="2 3">
    <name type="scientific">Lodderomyces beijingensis</name>
    <dbReference type="NCBI Taxonomy" id="1775926"/>
    <lineage>
        <taxon>Eukaryota</taxon>
        <taxon>Fungi</taxon>
        <taxon>Dikarya</taxon>
        <taxon>Ascomycota</taxon>
        <taxon>Saccharomycotina</taxon>
        <taxon>Pichiomycetes</taxon>
        <taxon>Debaryomycetaceae</taxon>
        <taxon>Candida/Lodderomyces clade</taxon>
        <taxon>Lodderomyces</taxon>
    </lineage>
</organism>
<evidence type="ECO:0000259" key="1">
    <source>
        <dbReference type="Pfam" id="PF09159"/>
    </source>
</evidence>
<dbReference type="Proteomes" id="UP001497383">
    <property type="component" value="Chromosome 1"/>
</dbReference>
<dbReference type="PANTHER" id="PTHR28072:SF1">
    <property type="entry name" value="CRUCIFORM CUTTING ENDONUCLEASE 1, MITOCHONDRIAL-RELATED"/>
    <property type="match status" value="1"/>
</dbReference>
<sequence>MPNSQVLTESLRKLKIASLNDIATLIGAPIPAPTKTARIQGLSSQFHFYQQQYAPLAKLNTLALDLGIKNFSYCKSSSSGHAWPVHITKWDKFSLHERYNATNTNNNGPLYQPLLHPDSMVDKYRLFSHLTSRLVSDIKPEIANVRVMEVQRTRSNLNSATLPSILQVHDLEMLLIGRIYPELVIPVTSHRMMNFWLYKYIAPEVAPSMKRNTKIVRRELAFAWFGTLYRFAPSFLADLGVNNEDNDKSGGVLNKRTLLGLMKLDSSDKTDDLVDSLLYNLYINAQFMNLASFTRIFEQGGTSDDILSLIDEKTRFHRDLIRPVMDKFGFVYKEDKKK</sequence>
<evidence type="ECO:0000313" key="2">
    <source>
        <dbReference type="EMBL" id="CAK9436392.1"/>
    </source>
</evidence>
<feature type="domain" description="Mitochondrial resolvase Ydc2 catalytic" evidence="1">
    <location>
        <begin position="62"/>
        <end position="292"/>
    </location>
</feature>
<dbReference type="Gene3D" id="3.30.420.10">
    <property type="entry name" value="Ribonuclease H-like superfamily/Ribonuclease H"/>
    <property type="match status" value="1"/>
</dbReference>
<keyword evidence="3" id="KW-1185">Reference proteome</keyword>
<name>A0ABP0ZHZ1_9ASCO</name>
<gene>
    <name evidence="2" type="ORF">LODBEIA_P09500</name>
</gene>
<evidence type="ECO:0000313" key="3">
    <source>
        <dbReference type="Proteomes" id="UP001497383"/>
    </source>
</evidence>
<dbReference type="PANTHER" id="PTHR28072">
    <property type="entry name" value="CRUCIFORM CUTTING ENDONUCLEASE 1, MITOCHONDRIAL-RELATED"/>
    <property type="match status" value="1"/>
</dbReference>
<protein>
    <recommendedName>
        <fullName evidence="1">Mitochondrial resolvase Ydc2 catalytic domain-containing protein</fullName>
    </recommendedName>
</protein>
<dbReference type="EMBL" id="OZ022405">
    <property type="protein sequence ID" value="CAK9436392.1"/>
    <property type="molecule type" value="Genomic_DNA"/>
</dbReference>